<reference evidence="2" key="2">
    <citation type="submission" date="2023-05" db="EMBL/GenBank/DDBJ databases">
        <authorList>
            <consortium name="Lawrence Berkeley National Laboratory"/>
            <person name="Steindorff A."/>
            <person name="Hensen N."/>
            <person name="Bonometti L."/>
            <person name="Westerberg I."/>
            <person name="Brannstrom I.O."/>
            <person name="Guillou S."/>
            <person name="Cros-Aarteil S."/>
            <person name="Calhoun S."/>
            <person name="Haridas S."/>
            <person name="Kuo A."/>
            <person name="Mondo S."/>
            <person name="Pangilinan J."/>
            <person name="Riley R."/>
            <person name="Labutti K."/>
            <person name="Andreopoulos B."/>
            <person name="Lipzen A."/>
            <person name="Chen C."/>
            <person name="Yanf M."/>
            <person name="Daum C."/>
            <person name="Ng V."/>
            <person name="Clum A."/>
            <person name="Ohm R."/>
            <person name="Martin F."/>
            <person name="Silar P."/>
            <person name="Natvig D."/>
            <person name="Lalanne C."/>
            <person name="Gautier V."/>
            <person name="Ament-Velasquez S.L."/>
            <person name="Kruys A."/>
            <person name="Hutchinson M.I."/>
            <person name="Powell A.J."/>
            <person name="Barry K."/>
            <person name="Miller A.N."/>
            <person name="Grigoriev I.V."/>
            <person name="Debuchy R."/>
            <person name="Gladieux P."/>
            <person name="Thoren M.H."/>
            <person name="Johannesson H."/>
        </authorList>
    </citation>
    <scope>NUCLEOTIDE SEQUENCE</scope>
    <source>
        <strain evidence="2">CBS 359.72</strain>
    </source>
</reference>
<organism evidence="2 3">
    <name type="scientific">Corynascus novoguineensis</name>
    <dbReference type="NCBI Taxonomy" id="1126955"/>
    <lineage>
        <taxon>Eukaryota</taxon>
        <taxon>Fungi</taxon>
        <taxon>Dikarya</taxon>
        <taxon>Ascomycota</taxon>
        <taxon>Pezizomycotina</taxon>
        <taxon>Sordariomycetes</taxon>
        <taxon>Sordariomycetidae</taxon>
        <taxon>Sordariales</taxon>
        <taxon>Chaetomiaceae</taxon>
        <taxon>Corynascus</taxon>
    </lineage>
</organism>
<feature type="compositionally biased region" description="Polar residues" evidence="1">
    <location>
        <begin position="1"/>
        <end position="11"/>
    </location>
</feature>
<gene>
    <name evidence="2" type="ORF">C7999DRAFT_40515</name>
</gene>
<feature type="compositionally biased region" description="Basic residues" evidence="1">
    <location>
        <begin position="210"/>
        <end position="220"/>
    </location>
</feature>
<feature type="region of interest" description="Disordered" evidence="1">
    <location>
        <begin position="92"/>
        <end position="118"/>
    </location>
</feature>
<feature type="compositionally biased region" description="Basic and acidic residues" evidence="1">
    <location>
        <begin position="293"/>
        <end position="306"/>
    </location>
</feature>
<feature type="compositionally biased region" description="Polar residues" evidence="1">
    <location>
        <begin position="437"/>
        <end position="447"/>
    </location>
</feature>
<keyword evidence="3" id="KW-1185">Reference proteome</keyword>
<evidence type="ECO:0000313" key="3">
    <source>
        <dbReference type="Proteomes" id="UP001303647"/>
    </source>
</evidence>
<feature type="compositionally biased region" description="Polar residues" evidence="1">
    <location>
        <begin position="417"/>
        <end position="428"/>
    </location>
</feature>
<accession>A0AAN7CTQ6</accession>
<sequence>MSVSLDNQTFYNPAAATGRKPASRGPWVRKGGPSVAIFGVPLHPPLLQDVDAILIPSNDEFDDLDGRSDTSFESLDELVLKACKVESRRVTGTGNRVDAASDDSDVPEPSVTSRPGLDGEFANQQQRLAGCAEFGPGPASAADNTSHDATVLETDAASLAEHGATHHGDGMQRSSRPPEKPCGTTSNRDGSICLDIEEEDRRYPFSPAALRRRSQARRAAKSAYNAAEPDPLCRPQESAADLEPVDTEPRLPPQSPCSAASGRGVDPQQGFGSCGLPQHRDHCDDNDQASGPEQRHPLAPDDGGEKNDEEGPTAPPQARESMAGLPTLPDGGGNVDHEPAGASPPMQPPAGRDQAKRVSLQQSNCRRRQRRYDADDEENCSPIAGSDAKRGKDGDVVQPPRGKRCKVNTAPKRQARLRTNSPSQQAQQGPKRRQSQRRVSNPQSSGASALGEETPEAAFASFEEWPLEAVLKRVWVGGAATFQVEFTWNPCTNHGRHERVPENPRRKSPVGGISSSTARTLSLRVASTTEKVQGDEYF</sequence>
<evidence type="ECO:0000313" key="2">
    <source>
        <dbReference type="EMBL" id="KAK4248233.1"/>
    </source>
</evidence>
<protein>
    <submittedName>
        <fullName evidence="2">Uncharacterized protein</fullName>
    </submittedName>
</protein>
<dbReference type="Proteomes" id="UP001303647">
    <property type="component" value="Unassembled WGS sequence"/>
</dbReference>
<feature type="region of interest" description="Disordered" evidence="1">
    <location>
        <begin position="495"/>
        <end position="519"/>
    </location>
</feature>
<feature type="region of interest" description="Disordered" evidence="1">
    <location>
        <begin position="162"/>
        <end position="456"/>
    </location>
</feature>
<comment type="caution">
    <text evidence="2">The sequence shown here is derived from an EMBL/GenBank/DDBJ whole genome shotgun (WGS) entry which is preliminary data.</text>
</comment>
<dbReference type="EMBL" id="MU857640">
    <property type="protein sequence ID" value="KAK4248233.1"/>
    <property type="molecule type" value="Genomic_DNA"/>
</dbReference>
<evidence type="ECO:0000256" key="1">
    <source>
        <dbReference type="SAM" id="MobiDB-lite"/>
    </source>
</evidence>
<reference evidence="2" key="1">
    <citation type="journal article" date="2023" name="Mol. Phylogenet. Evol.">
        <title>Genome-scale phylogeny and comparative genomics of the fungal order Sordariales.</title>
        <authorList>
            <person name="Hensen N."/>
            <person name="Bonometti L."/>
            <person name="Westerberg I."/>
            <person name="Brannstrom I.O."/>
            <person name="Guillou S."/>
            <person name="Cros-Aarteil S."/>
            <person name="Calhoun S."/>
            <person name="Haridas S."/>
            <person name="Kuo A."/>
            <person name="Mondo S."/>
            <person name="Pangilinan J."/>
            <person name="Riley R."/>
            <person name="LaButti K."/>
            <person name="Andreopoulos B."/>
            <person name="Lipzen A."/>
            <person name="Chen C."/>
            <person name="Yan M."/>
            <person name="Daum C."/>
            <person name="Ng V."/>
            <person name="Clum A."/>
            <person name="Steindorff A."/>
            <person name="Ohm R.A."/>
            <person name="Martin F."/>
            <person name="Silar P."/>
            <person name="Natvig D.O."/>
            <person name="Lalanne C."/>
            <person name="Gautier V."/>
            <person name="Ament-Velasquez S.L."/>
            <person name="Kruys A."/>
            <person name="Hutchinson M.I."/>
            <person name="Powell A.J."/>
            <person name="Barry K."/>
            <person name="Miller A.N."/>
            <person name="Grigoriev I.V."/>
            <person name="Debuchy R."/>
            <person name="Gladieux P."/>
            <person name="Hiltunen Thoren M."/>
            <person name="Johannesson H."/>
        </authorList>
    </citation>
    <scope>NUCLEOTIDE SEQUENCE</scope>
    <source>
        <strain evidence="2">CBS 359.72</strain>
    </source>
</reference>
<name>A0AAN7CTQ6_9PEZI</name>
<dbReference type="AlphaFoldDB" id="A0AAN7CTQ6"/>
<proteinExistence type="predicted"/>
<feature type="region of interest" description="Disordered" evidence="1">
    <location>
        <begin position="1"/>
        <end position="27"/>
    </location>
</feature>